<dbReference type="PANTHER" id="PTHR44119:SF7">
    <property type="entry name" value="MAGNESIUM CHELATASE SUBUNIT"/>
    <property type="match status" value="1"/>
</dbReference>
<proteinExistence type="predicted"/>
<name>A0A8J8PJ76_9ARCH</name>
<evidence type="ECO:0000313" key="3">
    <source>
        <dbReference type="Proteomes" id="UP000752814"/>
    </source>
</evidence>
<dbReference type="NCBIfam" id="NF004646">
    <property type="entry name" value="PRK05989.2-4"/>
    <property type="match status" value="1"/>
</dbReference>
<dbReference type="RefSeq" id="WP_052312414.1">
    <property type="nucleotide sequence ID" value="NZ_CAYAYE010000003.1"/>
</dbReference>
<comment type="caution">
    <text evidence="2">The sequence shown here is derived from an EMBL/GenBank/DDBJ whole genome shotgun (WGS) entry which is preliminary data.</text>
</comment>
<protein>
    <recommendedName>
        <fullName evidence="1">CobN/magnesium chelatase domain-containing protein</fullName>
    </recommendedName>
</protein>
<gene>
    <name evidence="2" type="ORF">A3207_02230</name>
</gene>
<evidence type="ECO:0000259" key="1">
    <source>
        <dbReference type="Pfam" id="PF02514"/>
    </source>
</evidence>
<feature type="domain" description="CobN/magnesium chelatase" evidence="1">
    <location>
        <begin position="110"/>
        <end position="1214"/>
    </location>
</feature>
<reference evidence="2" key="1">
    <citation type="submission" date="2016-03" db="EMBL/GenBank/DDBJ databases">
        <authorList>
            <person name="Borrel G."/>
            <person name="Mccann A."/>
            <person name="O'Toole P.W."/>
        </authorList>
    </citation>
    <scope>NUCLEOTIDE SEQUENCE</scope>
    <source>
        <strain evidence="2">183</strain>
    </source>
</reference>
<dbReference type="EMBL" id="LVVT01000001">
    <property type="protein sequence ID" value="TQS84864.1"/>
    <property type="molecule type" value="Genomic_DNA"/>
</dbReference>
<dbReference type="InterPro" id="IPR003672">
    <property type="entry name" value="CobN/Mg_chltase"/>
</dbReference>
<dbReference type="PANTHER" id="PTHR44119">
    <property type="entry name" value="MAGNESIUM-CHELATASE SUBUNIT CHLH, CHLOROPLASTIC"/>
    <property type="match status" value="1"/>
</dbReference>
<sequence length="1282" mass="143469">MSFNKIKLMAIMWDSHGPILERASKHVDMDITYYSSKDLSSDDDCLDKLISEMNDSDIILLYRSSTDFWDKLEDRINLIKNNKKIVCFGSDPTHWSLTSVDHEIAITAFQYVSNSGEENFIRLFNFLGNNLCGMQVEVLPPVELPWQGIIHPDCPGTVFSRTIDYMQWYGKDRTQPWVGIIASRPVWAMDGCAVECNLLRDLENLGINVILIFTTFSKDISKGALSVSEAAEKYFMLDNIPLVNAVVKFTTAFVGGNTYGDDAQASIGGEEILSLLDVPVYQPVVLSRMSVEEWRNSPGLTSDITWQIVFPEFEGIIEPLVIGSDKGYSTIDSDLRIVLEERSRKIAQRVAKQINLQRKSNSEKKVLIFLNNFPCAGVEANIGAAAGLDSLESVSDILKRMKEEGYAVDAPENGKELIELILERKAYSEFRWTTIQEIIKCGGAIHRMPVEEYNNYFKTLPESTQADVINFWGEPPGMGMVFENEIVITGVSFGNVIVAVQPKRGCYGSRCDGEVCKILHDPLCPPTHQFLATYHYFEEIWGADVIIHTGTHGSMEWTPGKGVGMTETCYPDICIGTSPHLYIYNSNNPPEGIVAKRRSYATLIDHLQMTMTRVELYDEYSDLENLLSEYNTACTNPVHSEQLKEQIIALASNIFKELEFNDDISLKDCVKICHDALSRIRNSQMNLGLHTFGRIPIGDERCEVINSIVRYGEEHDSIRDCVADIMGLDLSILYADQGEINEKYQTSNGALIEEIGIKTRDIVKLILAGFDTSSAVTSVMTKANNIQVSAFGKFIDEIKDIDERLNDSCEMDALLRGLNGRRISQGPAGPITRGRYDILPTGRNFYSMDPFSVPSTTAWKVGMRLADGIIEKYLHESGEIPESIAFFWTMGEIISTGGEMMSQLLYLLGVKPKWGLDGRVKDIEIIPLEELKWPRIDITVNVSCILRDNLMNCIDLIDSAVRAVAELDEPLDKNFVRKHTLESITSGMDADDALTRMFGAPPGSYISGVNLAVFASSWKEDKDLAEIFVKAKGYGYGNSRNGKPMFEQFASSLSRVNVTFDKVSSDEGDILACGGHFSNVGGLTVAARYLSGTDVKAYYGDTRDPRDISVNTLADEIRRVMRTKVLNPAWIEGMKQHGYKGAGDIMKKISRLYGWEASTKEVDDWIFDEVTATFVSDPEMRQFFKDNNPYALEEIARRLLEANSRGLWNTDKDTLQDLQNVYLDLESVLEDLSGDGEYQGGSIDIFTSSDISSWNSNMANASDIVSKVKKNQIKPENTDNKS</sequence>
<dbReference type="CDD" id="cd10150">
    <property type="entry name" value="CobN_like"/>
    <property type="match status" value="1"/>
</dbReference>
<evidence type="ECO:0000313" key="2">
    <source>
        <dbReference type="EMBL" id="TQS84864.1"/>
    </source>
</evidence>
<dbReference type="Pfam" id="PF02514">
    <property type="entry name" value="CobN-Mg_chel"/>
    <property type="match status" value="1"/>
</dbReference>
<dbReference type="GeneID" id="16154686"/>
<dbReference type="Proteomes" id="UP000752814">
    <property type="component" value="Unassembled WGS sequence"/>
</dbReference>
<organism evidence="2 3">
    <name type="scientific">Candidatus Methanomassiliicoccus intestinalis</name>
    <dbReference type="NCBI Taxonomy" id="1406512"/>
    <lineage>
        <taxon>Archaea</taxon>
        <taxon>Methanobacteriati</taxon>
        <taxon>Thermoplasmatota</taxon>
        <taxon>Thermoplasmata</taxon>
        <taxon>Methanomassiliicoccales</taxon>
        <taxon>Methanomassiliicoccaceae</taxon>
        <taxon>Methanomassiliicoccus</taxon>
    </lineage>
</organism>
<accession>A0A8J8PJ76</accession>